<reference evidence="13 14" key="1">
    <citation type="submission" date="2019-03" db="EMBL/GenBank/DDBJ databases">
        <title>Genomic Encyclopedia of Type Strains, Phase IV (KMG-IV): sequencing the most valuable type-strain genomes for metagenomic binning, comparative biology and taxonomic classification.</title>
        <authorList>
            <person name="Goeker M."/>
        </authorList>
    </citation>
    <scope>NUCLEOTIDE SEQUENCE [LARGE SCALE GENOMIC DNA]</scope>
    <source>
        <strain evidence="13 14">DSM 26752</strain>
    </source>
</reference>
<evidence type="ECO:0000256" key="1">
    <source>
        <dbReference type="ARBA" id="ARBA00004141"/>
    </source>
</evidence>
<dbReference type="OrthoDB" id="9789241at2"/>
<feature type="transmembrane region" description="Helical" evidence="11">
    <location>
        <begin position="20"/>
        <end position="37"/>
    </location>
</feature>
<dbReference type="GO" id="GO:0046933">
    <property type="term" value="F:proton-transporting ATP synthase activity, rotational mechanism"/>
    <property type="evidence" value="ECO:0007669"/>
    <property type="project" value="UniProtKB-UniRule"/>
</dbReference>
<dbReference type="NCBIfam" id="TIGR01131">
    <property type="entry name" value="ATP_synt_6_or_A"/>
    <property type="match status" value="1"/>
</dbReference>
<dbReference type="EMBL" id="SMAE01000008">
    <property type="protein sequence ID" value="TCS88566.1"/>
    <property type="molecule type" value="Genomic_DNA"/>
</dbReference>
<evidence type="ECO:0000256" key="7">
    <source>
        <dbReference type="ARBA" id="ARBA00022989"/>
    </source>
</evidence>
<keyword evidence="14" id="KW-1185">Reference proteome</keyword>
<dbReference type="GO" id="GO:0042777">
    <property type="term" value="P:proton motive force-driven plasma membrane ATP synthesis"/>
    <property type="evidence" value="ECO:0007669"/>
    <property type="project" value="TreeGrafter"/>
</dbReference>
<proteinExistence type="inferred from homology"/>
<dbReference type="InterPro" id="IPR045082">
    <property type="entry name" value="ATP_syn_F0_a_bact/chloroplast"/>
</dbReference>
<comment type="caution">
    <text evidence="13">The sequence shown here is derived from an EMBL/GenBank/DDBJ whole genome shotgun (WGS) entry which is preliminary data.</text>
</comment>
<comment type="similarity">
    <text evidence="2 11 12">Belongs to the ATPase A chain family.</text>
</comment>
<evidence type="ECO:0000256" key="2">
    <source>
        <dbReference type="ARBA" id="ARBA00006810"/>
    </source>
</evidence>
<evidence type="ECO:0000256" key="5">
    <source>
        <dbReference type="ARBA" id="ARBA00022692"/>
    </source>
</evidence>
<evidence type="ECO:0000256" key="12">
    <source>
        <dbReference type="RuleBase" id="RU000483"/>
    </source>
</evidence>
<dbReference type="HAMAP" id="MF_01393">
    <property type="entry name" value="ATP_synth_a_bact"/>
    <property type="match status" value="1"/>
</dbReference>
<dbReference type="InterPro" id="IPR023011">
    <property type="entry name" value="ATP_synth_F0_asu_AS"/>
</dbReference>
<dbReference type="InterPro" id="IPR000568">
    <property type="entry name" value="ATP_synth_F0_asu"/>
</dbReference>
<dbReference type="Proteomes" id="UP000294567">
    <property type="component" value="Unassembled WGS sequence"/>
</dbReference>
<keyword evidence="3 11" id="KW-0813">Transport</keyword>
<feature type="transmembrane region" description="Helical" evidence="11">
    <location>
        <begin position="166"/>
        <end position="191"/>
    </location>
</feature>
<evidence type="ECO:0000256" key="4">
    <source>
        <dbReference type="ARBA" id="ARBA00022547"/>
    </source>
</evidence>
<keyword evidence="8 11" id="KW-0406">Ion transport</keyword>
<dbReference type="SUPFAM" id="SSF81336">
    <property type="entry name" value="F1F0 ATP synthase subunit A"/>
    <property type="match status" value="1"/>
</dbReference>
<dbReference type="GO" id="GO:0005886">
    <property type="term" value="C:plasma membrane"/>
    <property type="evidence" value="ECO:0007669"/>
    <property type="project" value="UniProtKB-SubCell"/>
</dbReference>
<feature type="transmembrane region" description="Helical" evidence="11">
    <location>
        <begin position="197"/>
        <end position="219"/>
    </location>
</feature>
<evidence type="ECO:0000256" key="6">
    <source>
        <dbReference type="ARBA" id="ARBA00022781"/>
    </source>
</evidence>
<comment type="function">
    <text evidence="11 12">Key component of the proton channel; it plays a direct role in the translocation of protons across the membrane.</text>
</comment>
<feature type="transmembrane region" description="Helical" evidence="11">
    <location>
        <begin position="80"/>
        <end position="103"/>
    </location>
</feature>
<name>A0A4R3KTH1_9FIRM</name>
<evidence type="ECO:0000256" key="10">
    <source>
        <dbReference type="ARBA" id="ARBA00023310"/>
    </source>
</evidence>
<evidence type="ECO:0000313" key="14">
    <source>
        <dbReference type="Proteomes" id="UP000294567"/>
    </source>
</evidence>
<dbReference type="CDD" id="cd00310">
    <property type="entry name" value="ATP-synt_Fo_a_6"/>
    <property type="match status" value="1"/>
</dbReference>
<accession>A0A4R3KTH1</accession>
<dbReference type="PANTHER" id="PTHR42823:SF3">
    <property type="entry name" value="ATP SYNTHASE SUBUNIT A, CHLOROPLASTIC"/>
    <property type="match status" value="1"/>
</dbReference>
<organism evidence="13 14">
    <name type="scientific">Keratinibaculum paraultunense</name>
    <dbReference type="NCBI Taxonomy" id="1278232"/>
    <lineage>
        <taxon>Bacteria</taxon>
        <taxon>Bacillati</taxon>
        <taxon>Bacillota</taxon>
        <taxon>Tissierellia</taxon>
        <taxon>Tissierellales</taxon>
        <taxon>Tepidimicrobiaceae</taxon>
        <taxon>Keratinibaculum</taxon>
    </lineage>
</organism>
<dbReference type="Gene3D" id="1.20.120.220">
    <property type="entry name" value="ATP synthase, F0 complex, subunit A"/>
    <property type="match status" value="1"/>
</dbReference>
<dbReference type="AlphaFoldDB" id="A0A4R3KTH1"/>
<dbReference type="PRINTS" id="PR00123">
    <property type="entry name" value="ATPASEA"/>
</dbReference>
<dbReference type="Pfam" id="PF00119">
    <property type="entry name" value="ATP-synt_A"/>
    <property type="match status" value="1"/>
</dbReference>
<evidence type="ECO:0000256" key="3">
    <source>
        <dbReference type="ARBA" id="ARBA00022448"/>
    </source>
</evidence>
<gene>
    <name evidence="11" type="primary">atpB</name>
    <name evidence="13" type="ORF">EDD65_108101</name>
</gene>
<evidence type="ECO:0000256" key="11">
    <source>
        <dbReference type="HAMAP-Rule" id="MF_01393"/>
    </source>
</evidence>
<evidence type="ECO:0000256" key="8">
    <source>
        <dbReference type="ARBA" id="ARBA00023065"/>
    </source>
</evidence>
<protein>
    <recommendedName>
        <fullName evidence="11 12">ATP synthase subunit a</fullName>
    </recommendedName>
    <alternativeName>
        <fullName evidence="11">ATP synthase F0 sector subunit a</fullName>
    </alternativeName>
    <alternativeName>
        <fullName evidence="11">F-ATPase subunit 6</fullName>
    </alternativeName>
</protein>
<keyword evidence="10 11" id="KW-0066">ATP synthesis</keyword>
<keyword evidence="4 11" id="KW-0138">CF(0)</keyword>
<dbReference type="PROSITE" id="PS00449">
    <property type="entry name" value="ATPASE_A"/>
    <property type="match status" value="1"/>
</dbReference>
<evidence type="ECO:0000313" key="13">
    <source>
        <dbReference type="EMBL" id="TCS88566.1"/>
    </source>
</evidence>
<keyword evidence="6 11" id="KW-0375">Hydrogen ion transport</keyword>
<keyword evidence="5 11" id="KW-0812">Transmembrane</keyword>
<dbReference type="InterPro" id="IPR035908">
    <property type="entry name" value="F0_ATP_A_sf"/>
</dbReference>
<keyword evidence="7 11" id="KW-1133">Transmembrane helix</keyword>
<keyword evidence="9 11" id="KW-0472">Membrane</keyword>
<keyword evidence="11" id="KW-1003">Cell membrane</keyword>
<evidence type="ECO:0000256" key="9">
    <source>
        <dbReference type="ARBA" id="ARBA00023136"/>
    </source>
</evidence>
<dbReference type="PANTHER" id="PTHR42823">
    <property type="entry name" value="ATP SYNTHASE SUBUNIT A, CHLOROPLASTIC"/>
    <property type="match status" value="1"/>
</dbReference>
<comment type="subcellular location">
    <subcellularLocation>
        <location evidence="11 12">Cell membrane</location>
        <topology evidence="11 12">Multi-pass membrane protein</topology>
    </subcellularLocation>
    <subcellularLocation>
        <location evidence="1">Membrane</location>
        <topology evidence="1">Multi-pass membrane protein</topology>
    </subcellularLocation>
</comment>
<sequence length="224" mass="24907">MTIEFVVNMFGKTFVIPETVVNVWLIVIVLFIFALIVNSKVKKLKVDEKPSNFLNVIEMYVEIINNLVKDTMGKKHIKSFGPYIFTLMTFLLFANLIGLIGFTPPTSDYSVTLTLALITFTLTQFFGLKNNGFVGYLKGFTEPIALLTPLNVIGEIANPVSLSFRLFGNVMAGTLLMTLIYNAVGFFAPLVAPLPHAYFDIFSGVLQSFIFTMLTMVFIGGNLD</sequence>
<feature type="transmembrane region" description="Helical" evidence="11">
    <location>
        <begin position="109"/>
        <end position="128"/>
    </location>
</feature>
<dbReference type="GO" id="GO:0045259">
    <property type="term" value="C:proton-transporting ATP synthase complex"/>
    <property type="evidence" value="ECO:0007669"/>
    <property type="project" value="UniProtKB-KW"/>
</dbReference>
<dbReference type="RefSeq" id="WP_132028112.1">
    <property type="nucleotide sequence ID" value="NZ_CP068564.1"/>
</dbReference>